<feature type="compositionally biased region" description="Low complexity" evidence="6">
    <location>
        <begin position="277"/>
        <end position="292"/>
    </location>
</feature>
<comment type="subcellular location">
    <subcellularLocation>
        <location evidence="5">Cell membrane</location>
        <topology evidence="5">Multi-pass membrane protein</topology>
    </subcellularLocation>
    <subcellularLocation>
        <location evidence="1">Membrane</location>
        <topology evidence="1">Multi-pass membrane protein</topology>
    </subcellularLocation>
</comment>
<evidence type="ECO:0000313" key="8">
    <source>
        <dbReference type="Proteomes" id="UP001302494"/>
    </source>
</evidence>
<organism evidence="7 8">
    <name type="scientific">Candidatus Nitrospira neomarina</name>
    <dbReference type="NCBI Taxonomy" id="3020899"/>
    <lineage>
        <taxon>Bacteria</taxon>
        <taxon>Pseudomonadati</taxon>
        <taxon>Nitrospirota</taxon>
        <taxon>Nitrospiria</taxon>
        <taxon>Nitrospirales</taxon>
        <taxon>Nitrospiraceae</taxon>
        <taxon>Nitrospira</taxon>
    </lineage>
</organism>
<keyword evidence="3 5" id="KW-1133">Transmembrane helix</keyword>
<keyword evidence="5" id="KW-1003">Cell membrane</keyword>
<keyword evidence="5" id="KW-0811">Translocation</keyword>
<dbReference type="GO" id="GO:0065002">
    <property type="term" value="P:intracellular protein transmembrane transport"/>
    <property type="evidence" value="ECO:0007669"/>
    <property type="project" value="TreeGrafter"/>
</dbReference>
<evidence type="ECO:0000256" key="1">
    <source>
        <dbReference type="ARBA" id="ARBA00004141"/>
    </source>
</evidence>
<dbReference type="RefSeq" id="WP_312747832.1">
    <property type="nucleotide sequence ID" value="NZ_CP116968.1"/>
</dbReference>
<evidence type="ECO:0000256" key="6">
    <source>
        <dbReference type="SAM" id="MobiDB-lite"/>
    </source>
</evidence>
<evidence type="ECO:0000256" key="3">
    <source>
        <dbReference type="ARBA" id="ARBA00022989"/>
    </source>
</evidence>
<dbReference type="GO" id="GO:0033281">
    <property type="term" value="C:TAT protein transport complex"/>
    <property type="evidence" value="ECO:0007669"/>
    <property type="project" value="UniProtKB-UniRule"/>
</dbReference>
<dbReference type="GO" id="GO:0009977">
    <property type="term" value="F:proton motive force dependent protein transmembrane transporter activity"/>
    <property type="evidence" value="ECO:0007669"/>
    <property type="project" value="TreeGrafter"/>
</dbReference>
<protein>
    <recommendedName>
        <fullName evidence="5">Sec-independent protein translocase protein TatC</fullName>
    </recommendedName>
</protein>
<dbReference type="HAMAP" id="MF_00902">
    <property type="entry name" value="TatC"/>
    <property type="match status" value="1"/>
</dbReference>
<dbReference type="KEGG" id="nneo:PQG83_06085"/>
<name>A0AA96GL24_9BACT</name>
<dbReference type="PRINTS" id="PR01840">
    <property type="entry name" value="TATCFAMILY"/>
</dbReference>
<keyword evidence="8" id="KW-1185">Reference proteome</keyword>
<dbReference type="GO" id="GO:0043953">
    <property type="term" value="P:protein transport by the Tat complex"/>
    <property type="evidence" value="ECO:0007669"/>
    <property type="project" value="UniProtKB-UniRule"/>
</dbReference>
<keyword evidence="2 5" id="KW-0812">Transmembrane</keyword>
<keyword evidence="5" id="KW-0653">Protein transport</keyword>
<dbReference type="Pfam" id="PF00902">
    <property type="entry name" value="TatC"/>
    <property type="match status" value="1"/>
</dbReference>
<feature type="transmembrane region" description="Helical" evidence="5">
    <location>
        <begin position="186"/>
        <end position="212"/>
    </location>
</feature>
<dbReference type="PANTHER" id="PTHR30371">
    <property type="entry name" value="SEC-INDEPENDENT PROTEIN TRANSLOCASE PROTEIN TATC"/>
    <property type="match status" value="1"/>
</dbReference>
<comment type="function">
    <text evidence="5">Part of the twin-arginine translocation (Tat) system that transports large folded proteins containing a characteristic twin-arginine motif in their signal peptide across membranes.</text>
</comment>
<keyword evidence="4 5" id="KW-0472">Membrane</keyword>
<gene>
    <name evidence="5 7" type="primary">tatC</name>
    <name evidence="7" type="ORF">PQG83_06085</name>
</gene>
<feature type="region of interest" description="Disordered" evidence="6">
    <location>
        <begin position="271"/>
        <end position="318"/>
    </location>
</feature>
<reference evidence="7 8" key="1">
    <citation type="submission" date="2023-01" db="EMBL/GenBank/DDBJ databases">
        <title>Cultivation and genomic characterization of new, ubiquitous marine nitrite-oxidizing bacteria from the Nitrospirales.</title>
        <authorList>
            <person name="Mueller A.J."/>
            <person name="Daebeler A."/>
            <person name="Herbold C.W."/>
            <person name="Kirkegaard R.H."/>
            <person name="Daims H."/>
        </authorList>
    </citation>
    <scope>NUCLEOTIDE SEQUENCE [LARGE SCALE GENOMIC DNA]</scope>
    <source>
        <strain evidence="7 8">DK</strain>
    </source>
</reference>
<dbReference type="InterPro" id="IPR002033">
    <property type="entry name" value="TatC"/>
</dbReference>
<keyword evidence="5" id="KW-0813">Transport</keyword>
<dbReference type="AlphaFoldDB" id="A0AA96GL24"/>
<dbReference type="PANTHER" id="PTHR30371:SF0">
    <property type="entry name" value="SEC-INDEPENDENT PROTEIN TRANSLOCASE PROTEIN TATC, CHLOROPLASTIC-RELATED"/>
    <property type="match status" value="1"/>
</dbReference>
<evidence type="ECO:0000256" key="4">
    <source>
        <dbReference type="ARBA" id="ARBA00023136"/>
    </source>
</evidence>
<feature type="transmembrane region" description="Helical" evidence="5">
    <location>
        <begin position="138"/>
        <end position="166"/>
    </location>
</feature>
<dbReference type="EMBL" id="CP116968">
    <property type="protein sequence ID" value="WNM63322.1"/>
    <property type="molecule type" value="Genomic_DNA"/>
</dbReference>
<dbReference type="Proteomes" id="UP001302494">
    <property type="component" value="Chromosome"/>
</dbReference>
<evidence type="ECO:0000256" key="5">
    <source>
        <dbReference type="HAMAP-Rule" id="MF_00902"/>
    </source>
</evidence>
<accession>A0AA96GL24</accession>
<proteinExistence type="inferred from homology"/>
<dbReference type="NCBIfam" id="TIGR00945">
    <property type="entry name" value="tatC"/>
    <property type="match status" value="1"/>
</dbReference>
<comment type="subunit">
    <text evidence="5">Forms a complex with TatA.</text>
</comment>
<comment type="caution">
    <text evidence="5">Lacks conserved residue(s) required for the propagation of feature annotation.</text>
</comment>
<comment type="similarity">
    <text evidence="5">Belongs to the TatC family.</text>
</comment>
<evidence type="ECO:0000256" key="2">
    <source>
        <dbReference type="ARBA" id="ARBA00022692"/>
    </source>
</evidence>
<evidence type="ECO:0000313" key="7">
    <source>
        <dbReference type="EMBL" id="WNM63322.1"/>
    </source>
</evidence>
<feature type="transmembrane region" description="Helical" evidence="5">
    <location>
        <begin position="37"/>
        <end position="55"/>
    </location>
</feature>
<sequence length="318" mass="35720">MAKQSKIGSWFEEKVFKPLEDKKMPVMEHLHEFQWRLTRAVIVMACVFVGTFFYADTLVSWLRIPLQNYFILDSWEWMPSDLPKIPFVFLSPAEALWQNVKVAGLCAVVLSTPHWLWEVWQFVLPGLHAQERRFVGPFTAISTVAFYLGLTFCFFVVLPFALHFLISYGLASGFIAQISIANYVGFILWFMLVFGLIFEVPLALTLMAKLGWVDAPVLRKYRKWAFLGSFLFAAILTPTPDPFNQCIMAIPMYFFYEVGIISAQVFGKKKAPDSEDVGASAPASGAPAVRRPPLAPQPVGAGSGGDEEYVDVPDSGPR</sequence>